<evidence type="ECO:0000256" key="7">
    <source>
        <dbReference type="SAM" id="Phobius"/>
    </source>
</evidence>
<keyword evidence="3 5" id="KW-0479">Metal-binding</keyword>
<dbReference type="PANTHER" id="PTHR47582:SF1">
    <property type="entry name" value="P450, PUTATIVE (EUROFUNG)-RELATED"/>
    <property type="match status" value="1"/>
</dbReference>
<keyword evidence="9" id="KW-1185">Reference proteome</keyword>
<gene>
    <name evidence="8" type="ORF">BDY17DRAFT_149612</name>
</gene>
<evidence type="ECO:0000256" key="5">
    <source>
        <dbReference type="PIRSR" id="PIRSR602403-1"/>
    </source>
</evidence>
<dbReference type="AlphaFoldDB" id="A0A6A6PUE4"/>
<protein>
    <submittedName>
        <fullName evidence="8">Cytochrome P450</fullName>
    </submittedName>
</protein>
<dbReference type="Pfam" id="PF00067">
    <property type="entry name" value="p450"/>
    <property type="match status" value="1"/>
</dbReference>
<feature type="region of interest" description="Disordered" evidence="6">
    <location>
        <begin position="424"/>
        <end position="449"/>
    </location>
</feature>
<evidence type="ECO:0000256" key="3">
    <source>
        <dbReference type="ARBA" id="ARBA00022723"/>
    </source>
</evidence>
<feature type="transmembrane region" description="Helical" evidence="7">
    <location>
        <begin position="6"/>
        <end position="27"/>
    </location>
</feature>
<name>A0A6A6PUE4_9PEZI</name>
<dbReference type="InterPro" id="IPR036396">
    <property type="entry name" value="Cyt_P450_sf"/>
</dbReference>
<evidence type="ECO:0000256" key="4">
    <source>
        <dbReference type="ARBA" id="ARBA00023004"/>
    </source>
</evidence>
<dbReference type="InterPro" id="IPR053007">
    <property type="entry name" value="CYP450_monoxygenase_sec-met"/>
</dbReference>
<dbReference type="RefSeq" id="XP_033590095.1">
    <property type="nucleotide sequence ID" value="XM_033729611.1"/>
</dbReference>
<sequence>MFSIPSSPLLLVVLVIAALIFLIQRFLTPRKDAREPPYIPSNVPIFGHILNLMRQGSDYFRKLNTRYNHGIYTLPMLSGRMYLVASPDWAIAVHRAHKTLQFNTLIAQAIKSLFAFDNATNALVDYNLNGENGTRDGIIIEIHDMMQGVLAPGPLLDALNRSILNNIAVHVNQLAVHGPQRLVFWTWLRHHFSIASVAAIWGPRNPFALHPEAEEAFWVFESNATALTMVPYPQIFARQGSTARQAVFDAFYEYMDAEAYNDAGTSELIKNRVKINMGKYGLTKKMFAHGEASLLFGALVNTVPTAFWLLAYIFEDAALLADIRGEVDKCVTADSASKRTMHIGKLRSACPLFSSAFREVLRMYAPVHSNRFVAADTTITNHTTGQSYVLKKDAVVQIATSVIHFKSPWGPDAASFNPRRFLSTGERAKSDAQSSDKLPDPAAPYRDSEGKIHGSAYRSFGGGNNICPGRFFAQTEVLGLVSLFVAGFEVGGAREGERFVTPPEETWKMSFSATKPGSDVDVVVKRREAYEGVEWTFAT</sequence>
<keyword evidence="7" id="KW-0472">Membrane</keyword>
<dbReference type="Gene3D" id="1.10.630.10">
    <property type="entry name" value="Cytochrome P450"/>
    <property type="match status" value="1"/>
</dbReference>
<dbReference type="GO" id="GO:0016705">
    <property type="term" value="F:oxidoreductase activity, acting on paired donors, with incorporation or reduction of molecular oxygen"/>
    <property type="evidence" value="ECO:0007669"/>
    <property type="project" value="InterPro"/>
</dbReference>
<dbReference type="GO" id="GO:0005506">
    <property type="term" value="F:iron ion binding"/>
    <property type="evidence" value="ECO:0007669"/>
    <property type="project" value="InterPro"/>
</dbReference>
<reference evidence="8" key="1">
    <citation type="journal article" date="2020" name="Stud. Mycol.">
        <title>101 Dothideomycetes genomes: a test case for predicting lifestyles and emergence of pathogens.</title>
        <authorList>
            <person name="Haridas S."/>
            <person name="Albert R."/>
            <person name="Binder M."/>
            <person name="Bloem J."/>
            <person name="Labutti K."/>
            <person name="Salamov A."/>
            <person name="Andreopoulos B."/>
            <person name="Baker S."/>
            <person name="Barry K."/>
            <person name="Bills G."/>
            <person name="Bluhm B."/>
            <person name="Cannon C."/>
            <person name="Castanera R."/>
            <person name="Culley D."/>
            <person name="Daum C."/>
            <person name="Ezra D."/>
            <person name="Gonzalez J."/>
            <person name="Henrissat B."/>
            <person name="Kuo A."/>
            <person name="Liang C."/>
            <person name="Lipzen A."/>
            <person name="Lutzoni F."/>
            <person name="Magnuson J."/>
            <person name="Mondo S."/>
            <person name="Nolan M."/>
            <person name="Ohm R."/>
            <person name="Pangilinan J."/>
            <person name="Park H.-J."/>
            <person name="Ramirez L."/>
            <person name="Alfaro M."/>
            <person name="Sun H."/>
            <person name="Tritt A."/>
            <person name="Yoshinaga Y."/>
            <person name="Zwiers L.-H."/>
            <person name="Turgeon B."/>
            <person name="Goodwin S."/>
            <person name="Spatafora J."/>
            <person name="Crous P."/>
            <person name="Grigoriev I."/>
        </authorList>
    </citation>
    <scope>NUCLEOTIDE SEQUENCE</scope>
    <source>
        <strain evidence="8">CBS 113389</strain>
    </source>
</reference>
<dbReference type="InterPro" id="IPR001128">
    <property type="entry name" value="Cyt_P450"/>
</dbReference>
<dbReference type="InterPro" id="IPR002403">
    <property type="entry name" value="Cyt_P450_E_grp-IV"/>
</dbReference>
<accession>A0A6A6PUE4</accession>
<dbReference type="PRINTS" id="PR00465">
    <property type="entry name" value="EP450IV"/>
</dbReference>
<dbReference type="OrthoDB" id="3366823at2759"/>
<proteinExistence type="inferred from homology"/>
<dbReference type="GO" id="GO:0020037">
    <property type="term" value="F:heme binding"/>
    <property type="evidence" value="ECO:0007669"/>
    <property type="project" value="InterPro"/>
</dbReference>
<feature type="transmembrane region" description="Helical" evidence="7">
    <location>
        <begin position="294"/>
        <end position="314"/>
    </location>
</feature>
<dbReference type="GO" id="GO:0004497">
    <property type="term" value="F:monooxygenase activity"/>
    <property type="evidence" value="ECO:0007669"/>
    <property type="project" value="InterPro"/>
</dbReference>
<evidence type="ECO:0000256" key="6">
    <source>
        <dbReference type="SAM" id="MobiDB-lite"/>
    </source>
</evidence>
<keyword evidence="7" id="KW-1133">Transmembrane helix</keyword>
<dbReference type="CDD" id="cd11040">
    <property type="entry name" value="CYP7_CYP8-like"/>
    <property type="match status" value="1"/>
</dbReference>
<evidence type="ECO:0000256" key="2">
    <source>
        <dbReference type="ARBA" id="ARBA00010617"/>
    </source>
</evidence>
<evidence type="ECO:0000256" key="1">
    <source>
        <dbReference type="ARBA" id="ARBA00001971"/>
    </source>
</evidence>
<dbReference type="EMBL" id="MU001635">
    <property type="protein sequence ID" value="KAF2483525.1"/>
    <property type="molecule type" value="Genomic_DNA"/>
</dbReference>
<feature type="binding site" description="axial binding residue" evidence="5">
    <location>
        <position position="467"/>
    </location>
    <ligand>
        <name>heme</name>
        <dbReference type="ChEBI" id="CHEBI:30413"/>
    </ligand>
    <ligandPart>
        <name>Fe</name>
        <dbReference type="ChEBI" id="CHEBI:18248"/>
    </ligandPart>
</feature>
<comment type="similarity">
    <text evidence="2">Belongs to the cytochrome P450 family.</text>
</comment>
<keyword evidence="4 5" id="KW-0408">Iron</keyword>
<comment type="cofactor">
    <cofactor evidence="1 5">
        <name>heme</name>
        <dbReference type="ChEBI" id="CHEBI:30413"/>
    </cofactor>
</comment>
<evidence type="ECO:0000313" key="8">
    <source>
        <dbReference type="EMBL" id="KAF2483525.1"/>
    </source>
</evidence>
<organism evidence="8 9">
    <name type="scientific">Neohortaea acidophila</name>
    <dbReference type="NCBI Taxonomy" id="245834"/>
    <lineage>
        <taxon>Eukaryota</taxon>
        <taxon>Fungi</taxon>
        <taxon>Dikarya</taxon>
        <taxon>Ascomycota</taxon>
        <taxon>Pezizomycotina</taxon>
        <taxon>Dothideomycetes</taxon>
        <taxon>Dothideomycetidae</taxon>
        <taxon>Mycosphaerellales</taxon>
        <taxon>Teratosphaeriaceae</taxon>
        <taxon>Neohortaea</taxon>
    </lineage>
</organism>
<dbReference type="SUPFAM" id="SSF48264">
    <property type="entry name" value="Cytochrome P450"/>
    <property type="match status" value="1"/>
</dbReference>
<dbReference type="GeneID" id="54470613"/>
<dbReference type="Proteomes" id="UP000799767">
    <property type="component" value="Unassembled WGS sequence"/>
</dbReference>
<evidence type="ECO:0000313" key="9">
    <source>
        <dbReference type="Proteomes" id="UP000799767"/>
    </source>
</evidence>
<dbReference type="PANTHER" id="PTHR47582">
    <property type="entry name" value="P450, PUTATIVE (EUROFUNG)-RELATED"/>
    <property type="match status" value="1"/>
</dbReference>
<keyword evidence="5" id="KW-0349">Heme</keyword>
<keyword evidence="7" id="KW-0812">Transmembrane</keyword>